<dbReference type="EMBL" id="CP015378">
    <property type="protein sequence ID" value="ANC76061.1"/>
    <property type="molecule type" value="Genomic_DNA"/>
</dbReference>
<dbReference type="AlphaFoldDB" id="A0A160IJN4"/>
<accession>A0A160IJN4</accession>
<keyword evidence="1" id="KW-1133">Transmembrane helix</keyword>
<protein>
    <submittedName>
        <fullName evidence="2">Uncharacterized protein</fullName>
    </submittedName>
</protein>
<feature type="transmembrane region" description="Helical" evidence="1">
    <location>
        <begin position="36"/>
        <end position="68"/>
    </location>
</feature>
<gene>
    <name evidence="2" type="ORF">ABE65_004240</name>
</gene>
<keyword evidence="3" id="KW-1185">Reference proteome</keyword>
<proteinExistence type="predicted"/>
<feature type="transmembrane region" description="Helical" evidence="1">
    <location>
        <begin position="80"/>
        <end position="103"/>
    </location>
</feature>
<evidence type="ECO:0000256" key="1">
    <source>
        <dbReference type="SAM" id="Phobius"/>
    </source>
</evidence>
<keyword evidence="1" id="KW-0812">Transmembrane</keyword>
<dbReference type="RefSeq" id="WP_066391640.1">
    <property type="nucleotide sequence ID" value="NZ_CP015378.1"/>
</dbReference>
<organism evidence="2 3">
    <name type="scientific">Fictibacillus phosphorivorans</name>
    <dbReference type="NCBI Taxonomy" id="1221500"/>
    <lineage>
        <taxon>Bacteria</taxon>
        <taxon>Bacillati</taxon>
        <taxon>Bacillota</taxon>
        <taxon>Bacilli</taxon>
        <taxon>Bacillales</taxon>
        <taxon>Fictibacillaceae</taxon>
        <taxon>Fictibacillus</taxon>
    </lineage>
</organism>
<evidence type="ECO:0000313" key="3">
    <source>
        <dbReference type="Proteomes" id="UP000076623"/>
    </source>
</evidence>
<dbReference type="KEGG" id="fpn:ABE65_004240"/>
<dbReference type="STRING" id="1221500.ABE65_004240"/>
<feature type="transmembrane region" description="Helical" evidence="1">
    <location>
        <begin position="6"/>
        <end position="24"/>
    </location>
</feature>
<dbReference type="Proteomes" id="UP000076623">
    <property type="component" value="Chromosome"/>
</dbReference>
<reference evidence="2 3" key="1">
    <citation type="submission" date="2016-04" db="EMBL/GenBank/DDBJ databases">
        <title>Complete genome sequence of Fictibacillus phosphorivorans G25-29, a strain toxic to nematodes.</title>
        <authorList>
            <person name="Zheng Z."/>
        </authorList>
    </citation>
    <scope>NUCLEOTIDE SEQUENCE [LARGE SCALE GENOMIC DNA]</scope>
    <source>
        <strain evidence="2 3">G25-29</strain>
    </source>
</reference>
<evidence type="ECO:0000313" key="2">
    <source>
        <dbReference type="EMBL" id="ANC76061.1"/>
    </source>
</evidence>
<name>A0A160IJN4_9BACL</name>
<sequence>MQLESYLAWGMSVVFLISLILIYLKKADHEEPNIGWKLIGYFFLGTFTFRIESLVLPIGIAIFLLFFLPKLIVNKDAKKWAASLGVLSFISSIIVSHSVAAFYEEVLQVKAGTNVYEMNFYNEYEKVKKALHAEGELAINNLEINFNSDGEVWQFNYETSYYRDGRDMNAWITMHDGNYQISTHVMDEELEMVNRENFISSPSIYFKALDLHGLKNMVPKGDSYYVSFTNSDAIQPDKNSSLWNIERAGITEKTAVAVTAEDNTETEEETEFEAYHISINTMNAMGAGAYQSDQVRYFIISPELFN</sequence>
<keyword evidence="1" id="KW-0472">Membrane</keyword>